<organism evidence="3 4">
    <name type="scientific">Dreissena polymorpha</name>
    <name type="common">Zebra mussel</name>
    <name type="synonym">Mytilus polymorpha</name>
    <dbReference type="NCBI Taxonomy" id="45954"/>
    <lineage>
        <taxon>Eukaryota</taxon>
        <taxon>Metazoa</taxon>
        <taxon>Spiralia</taxon>
        <taxon>Lophotrochozoa</taxon>
        <taxon>Mollusca</taxon>
        <taxon>Bivalvia</taxon>
        <taxon>Autobranchia</taxon>
        <taxon>Heteroconchia</taxon>
        <taxon>Euheterodonta</taxon>
        <taxon>Imparidentia</taxon>
        <taxon>Neoheterodontei</taxon>
        <taxon>Myida</taxon>
        <taxon>Dreissenoidea</taxon>
        <taxon>Dreissenidae</taxon>
        <taxon>Dreissena</taxon>
    </lineage>
</organism>
<dbReference type="GO" id="GO:0019829">
    <property type="term" value="F:ATPase-coupled monoatomic cation transmembrane transporter activity"/>
    <property type="evidence" value="ECO:0007669"/>
    <property type="project" value="UniProtKB-UniRule"/>
</dbReference>
<dbReference type="GO" id="GO:0046872">
    <property type="term" value="F:metal ion binding"/>
    <property type="evidence" value="ECO:0007669"/>
    <property type="project" value="UniProtKB-UniRule"/>
</dbReference>
<name>A0A9D4JXZ4_DREPO</name>
<comment type="similarity">
    <text evidence="1">Belongs to the cation transport ATPase (P-type) (TC 3.A.3) family. Type V subfamily.</text>
</comment>
<comment type="caution">
    <text evidence="1">Lacks conserved residue(s) required for the propagation of feature annotation.</text>
</comment>
<dbReference type="EC" id="7.2.2.-" evidence="1"/>
<keyword evidence="4" id="KW-1185">Reference proteome</keyword>
<keyword evidence="1" id="KW-1133">Transmembrane helix</keyword>
<evidence type="ECO:0000313" key="4">
    <source>
        <dbReference type="Proteomes" id="UP000828390"/>
    </source>
</evidence>
<dbReference type="AlphaFoldDB" id="A0A9D4JXZ4"/>
<comment type="subcellular location">
    <subcellularLocation>
        <location evidence="1">Membrane</location>
        <topology evidence="1">Multi-pass membrane protein</topology>
    </subcellularLocation>
</comment>
<accession>A0A9D4JXZ4</accession>
<proteinExistence type="inferred from homology"/>
<dbReference type="EMBL" id="JAIWYP010000005">
    <property type="protein sequence ID" value="KAH3827164.1"/>
    <property type="molecule type" value="Genomic_DNA"/>
</dbReference>
<evidence type="ECO:0000259" key="2">
    <source>
        <dbReference type="Pfam" id="PF12409"/>
    </source>
</evidence>
<keyword evidence="1" id="KW-0547">Nucleotide-binding</keyword>
<dbReference type="Pfam" id="PF12409">
    <property type="entry name" value="P5-ATPase"/>
    <property type="match status" value="1"/>
</dbReference>
<comment type="catalytic activity">
    <reaction evidence="1">
        <text>ATP + H2O = ADP + phosphate + H(+)</text>
        <dbReference type="Rhea" id="RHEA:13065"/>
        <dbReference type="ChEBI" id="CHEBI:15377"/>
        <dbReference type="ChEBI" id="CHEBI:15378"/>
        <dbReference type="ChEBI" id="CHEBI:30616"/>
        <dbReference type="ChEBI" id="CHEBI:43474"/>
        <dbReference type="ChEBI" id="CHEBI:456216"/>
    </reaction>
</comment>
<keyword evidence="1" id="KW-0479">Metal-binding</keyword>
<sequence>MSQQRGKRYLNQGEDDQMEVYGYESSIVKTTITWVFIVLTAGLLRLFFYWLPHLMVRAMNTRCSLDRAVSPYS</sequence>
<protein>
    <recommendedName>
        <fullName evidence="1">Cation-transporting ATPase</fullName>
        <ecNumber evidence="1">7.2.2.-</ecNumber>
    </recommendedName>
</protein>
<comment type="caution">
    <text evidence="3">The sequence shown here is derived from an EMBL/GenBank/DDBJ whole genome shotgun (WGS) entry which is preliminary data.</text>
</comment>
<feature type="transmembrane region" description="Helical" evidence="1">
    <location>
        <begin position="31"/>
        <end position="51"/>
    </location>
</feature>
<keyword evidence="1" id="KW-1278">Translocase</keyword>
<dbReference type="InterPro" id="IPR047819">
    <property type="entry name" value="P5A-ATPase_N"/>
</dbReference>
<keyword evidence="1" id="KW-0812">Transmembrane</keyword>
<dbReference type="GO" id="GO:0005524">
    <property type="term" value="F:ATP binding"/>
    <property type="evidence" value="ECO:0007669"/>
    <property type="project" value="UniProtKB-UniRule"/>
</dbReference>
<evidence type="ECO:0000313" key="3">
    <source>
        <dbReference type="EMBL" id="KAH3827164.1"/>
    </source>
</evidence>
<keyword evidence="1" id="KW-0460">Magnesium</keyword>
<dbReference type="Proteomes" id="UP000828390">
    <property type="component" value="Unassembled WGS sequence"/>
</dbReference>
<reference evidence="3" key="1">
    <citation type="journal article" date="2019" name="bioRxiv">
        <title>The Genome of the Zebra Mussel, Dreissena polymorpha: A Resource for Invasive Species Research.</title>
        <authorList>
            <person name="McCartney M.A."/>
            <person name="Auch B."/>
            <person name="Kono T."/>
            <person name="Mallez S."/>
            <person name="Zhang Y."/>
            <person name="Obille A."/>
            <person name="Becker A."/>
            <person name="Abrahante J.E."/>
            <person name="Garbe J."/>
            <person name="Badalamenti J.P."/>
            <person name="Herman A."/>
            <person name="Mangelson H."/>
            <person name="Liachko I."/>
            <person name="Sullivan S."/>
            <person name="Sone E.D."/>
            <person name="Koren S."/>
            <person name="Silverstein K.A.T."/>
            <person name="Beckman K.B."/>
            <person name="Gohl D.M."/>
        </authorList>
    </citation>
    <scope>NUCLEOTIDE SEQUENCE</scope>
    <source>
        <strain evidence="3">Duluth1</strain>
        <tissue evidence="3">Whole animal</tissue>
    </source>
</reference>
<keyword evidence="1" id="KW-0472">Membrane</keyword>
<reference evidence="3" key="2">
    <citation type="submission" date="2020-11" db="EMBL/GenBank/DDBJ databases">
        <authorList>
            <person name="McCartney M.A."/>
            <person name="Auch B."/>
            <person name="Kono T."/>
            <person name="Mallez S."/>
            <person name="Becker A."/>
            <person name="Gohl D.M."/>
            <person name="Silverstein K.A.T."/>
            <person name="Koren S."/>
            <person name="Bechman K.B."/>
            <person name="Herman A."/>
            <person name="Abrahante J.E."/>
            <person name="Garbe J."/>
        </authorList>
    </citation>
    <scope>NUCLEOTIDE SEQUENCE</scope>
    <source>
        <strain evidence="3">Duluth1</strain>
        <tissue evidence="3">Whole animal</tissue>
    </source>
</reference>
<feature type="domain" description="P5B-type ATPase N-terminal" evidence="2">
    <location>
        <begin position="14"/>
        <end position="68"/>
    </location>
</feature>
<dbReference type="GO" id="GO:0016020">
    <property type="term" value="C:membrane"/>
    <property type="evidence" value="ECO:0007669"/>
    <property type="project" value="UniProtKB-SubCell"/>
</dbReference>
<gene>
    <name evidence="3" type="ORF">DPMN_129093</name>
</gene>
<evidence type="ECO:0000256" key="1">
    <source>
        <dbReference type="RuleBase" id="RU362082"/>
    </source>
</evidence>
<keyword evidence="1" id="KW-0067">ATP-binding</keyword>